<comment type="caution">
    <text evidence="1">The sequence shown here is derived from an EMBL/GenBank/DDBJ whole genome shotgun (WGS) entry which is preliminary data.</text>
</comment>
<evidence type="ECO:0000313" key="2">
    <source>
        <dbReference type="Proteomes" id="UP001066276"/>
    </source>
</evidence>
<reference evidence="1" key="1">
    <citation type="journal article" date="2022" name="bioRxiv">
        <title>Sequencing and chromosome-scale assembly of the giantPleurodeles waltlgenome.</title>
        <authorList>
            <person name="Brown T."/>
            <person name="Elewa A."/>
            <person name="Iarovenko S."/>
            <person name="Subramanian E."/>
            <person name="Araus A.J."/>
            <person name="Petzold A."/>
            <person name="Susuki M."/>
            <person name="Suzuki K.-i.T."/>
            <person name="Hayashi T."/>
            <person name="Toyoda A."/>
            <person name="Oliveira C."/>
            <person name="Osipova E."/>
            <person name="Leigh N.D."/>
            <person name="Simon A."/>
            <person name="Yun M.H."/>
        </authorList>
    </citation>
    <scope>NUCLEOTIDE SEQUENCE</scope>
    <source>
        <strain evidence="1">20211129_DDA</strain>
        <tissue evidence="1">Liver</tissue>
    </source>
</reference>
<keyword evidence="2" id="KW-1185">Reference proteome</keyword>
<dbReference type="Proteomes" id="UP001066276">
    <property type="component" value="Chromosome 7"/>
</dbReference>
<gene>
    <name evidence="1" type="ORF">NDU88_010956</name>
</gene>
<accession>A0AAV7Q0E2</accession>
<dbReference type="SUPFAM" id="SSF53098">
    <property type="entry name" value="Ribonuclease H-like"/>
    <property type="match status" value="1"/>
</dbReference>
<protein>
    <recommendedName>
        <fullName evidence="3">Transposase</fullName>
    </recommendedName>
</protein>
<sequence length="243" mass="27243">MAGSDSRSLPPRSLHAGGKRQAFACLGARSGLLHSATGPIKKMQAQGSNDVRDSTQLLIFIRGTNDYFEVTEELAALKSIKGTTTGEDIYEKVCQTVNDLELDWAKLASVTTDGAPSMVGSMKGVVAGTRKEMDKHNHSHPIAIHCLIHQQALCCKSLKWDSVMKIVVPCVNFIRAHALNHRQFQKFLSELNVAYGDILYHKEVHWLSRWRVLKRFYDLLPQVSDFVVSKNKEVPELKDAEWK</sequence>
<dbReference type="PANTHER" id="PTHR45913">
    <property type="entry name" value="EPM2A-INTERACTING PROTEIN 1"/>
    <property type="match status" value="1"/>
</dbReference>
<dbReference type="InterPro" id="IPR012337">
    <property type="entry name" value="RNaseH-like_sf"/>
</dbReference>
<organism evidence="1 2">
    <name type="scientific">Pleurodeles waltl</name>
    <name type="common">Iberian ribbed newt</name>
    <dbReference type="NCBI Taxonomy" id="8319"/>
    <lineage>
        <taxon>Eukaryota</taxon>
        <taxon>Metazoa</taxon>
        <taxon>Chordata</taxon>
        <taxon>Craniata</taxon>
        <taxon>Vertebrata</taxon>
        <taxon>Euteleostomi</taxon>
        <taxon>Amphibia</taxon>
        <taxon>Batrachia</taxon>
        <taxon>Caudata</taxon>
        <taxon>Salamandroidea</taxon>
        <taxon>Salamandridae</taxon>
        <taxon>Pleurodelinae</taxon>
        <taxon>Pleurodeles</taxon>
    </lineage>
</organism>
<dbReference type="PANTHER" id="PTHR45913:SF21">
    <property type="entry name" value="DUF4371 DOMAIN-CONTAINING PROTEIN"/>
    <property type="match status" value="1"/>
</dbReference>
<evidence type="ECO:0000313" key="1">
    <source>
        <dbReference type="EMBL" id="KAJ1132649.1"/>
    </source>
</evidence>
<dbReference type="AlphaFoldDB" id="A0AAV7Q0E2"/>
<evidence type="ECO:0008006" key="3">
    <source>
        <dbReference type="Google" id="ProtNLM"/>
    </source>
</evidence>
<name>A0AAV7Q0E2_PLEWA</name>
<proteinExistence type="predicted"/>
<dbReference type="EMBL" id="JANPWB010000011">
    <property type="protein sequence ID" value="KAJ1132649.1"/>
    <property type="molecule type" value="Genomic_DNA"/>
</dbReference>